<comment type="caution">
    <text evidence="1">The sequence shown here is derived from an EMBL/GenBank/DDBJ whole genome shotgun (WGS) entry which is preliminary data.</text>
</comment>
<gene>
    <name evidence="1" type="ORF">C7C45_16140</name>
</gene>
<dbReference type="Proteomes" id="UP000248333">
    <property type="component" value="Unassembled WGS sequence"/>
</dbReference>
<organism evidence="1 2">
    <name type="scientific">Micromonospora arborensis</name>
    <dbReference type="NCBI Taxonomy" id="2116518"/>
    <lineage>
        <taxon>Bacteria</taxon>
        <taxon>Bacillati</taxon>
        <taxon>Actinomycetota</taxon>
        <taxon>Actinomycetes</taxon>
        <taxon>Micromonosporales</taxon>
        <taxon>Micromonosporaceae</taxon>
        <taxon>Micromonospora</taxon>
    </lineage>
</organism>
<accession>A0A318NI30</accession>
<dbReference type="EMBL" id="PYBV01000019">
    <property type="protein sequence ID" value="PYC69224.1"/>
    <property type="molecule type" value="Genomic_DNA"/>
</dbReference>
<keyword evidence="2" id="KW-1185">Reference proteome</keyword>
<name>A0A318NI30_9ACTN</name>
<protein>
    <submittedName>
        <fullName evidence="1">Uncharacterized protein</fullName>
    </submittedName>
</protein>
<reference evidence="1 2" key="1">
    <citation type="submission" date="2018-03" db="EMBL/GenBank/DDBJ databases">
        <title>Bioinformatic expansion and discovery of thiopeptide antibiotics.</title>
        <authorList>
            <person name="Schwalen C.J."/>
            <person name="Hudson G.A."/>
            <person name="Mitchell D.A."/>
        </authorList>
    </citation>
    <scope>NUCLEOTIDE SEQUENCE [LARGE SCALE GENOMIC DNA]</scope>
    <source>
        <strain evidence="1 2">NRRL 8041</strain>
    </source>
</reference>
<sequence>MPSLVEDFSYPGAAAIKQSRDIELIKGDGRITLVDCTDNPALIRVESLLRTDFCFAVKDDTGWLSLRLDGVFFIHSGDQKVAAKVAANGVEETINIRENSLEPVGVGDPDFGVLLELRATPPA</sequence>
<evidence type="ECO:0000313" key="2">
    <source>
        <dbReference type="Proteomes" id="UP000248333"/>
    </source>
</evidence>
<proteinExistence type="predicted"/>
<dbReference type="AlphaFoldDB" id="A0A318NI30"/>
<evidence type="ECO:0000313" key="1">
    <source>
        <dbReference type="EMBL" id="PYC69224.1"/>
    </source>
</evidence>